<dbReference type="GO" id="GO:0005506">
    <property type="term" value="F:iron ion binding"/>
    <property type="evidence" value="ECO:0007669"/>
    <property type="project" value="UniProtKB-UniRule"/>
</dbReference>
<keyword evidence="3 7" id="KW-0479">Metal-binding</keyword>
<comment type="subcellular location">
    <subcellularLocation>
        <location evidence="7">Cytoplasm</location>
    </subcellularLocation>
</comment>
<dbReference type="NCBIfam" id="TIGR00329">
    <property type="entry name" value="gcp_kae1"/>
    <property type="match status" value="1"/>
</dbReference>
<dbReference type="PRINTS" id="PR00789">
    <property type="entry name" value="OSIALOPTASE"/>
</dbReference>
<dbReference type="PANTHER" id="PTHR11735">
    <property type="entry name" value="TRNA N6-ADENOSINE THREONYLCARBAMOYLTRANSFERASE"/>
    <property type="match status" value="1"/>
</dbReference>
<accession>A0A368DLM0</accession>
<dbReference type="PROSITE" id="PS01016">
    <property type="entry name" value="GLYCOPROTEASE"/>
    <property type="match status" value="1"/>
</dbReference>
<dbReference type="PANTHER" id="PTHR11735:SF6">
    <property type="entry name" value="TRNA N6-ADENOSINE THREONYLCARBAMOYLTRANSFERASE, MITOCHONDRIAL"/>
    <property type="match status" value="1"/>
</dbReference>
<feature type="binding site" evidence="7">
    <location>
        <position position="285"/>
    </location>
    <ligand>
        <name>substrate</name>
    </ligand>
</feature>
<dbReference type="NCBIfam" id="TIGR03723">
    <property type="entry name" value="T6A_TsaD_YgjD"/>
    <property type="match status" value="1"/>
</dbReference>
<feature type="binding site" evidence="7">
    <location>
        <position position="118"/>
    </location>
    <ligand>
        <name>Fe cation</name>
        <dbReference type="ChEBI" id="CHEBI:24875"/>
    </ligand>
</feature>
<name>A0A368DLM0_9PROT</name>
<evidence type="ECO:0000256" key="6">
    <source>
        <dbReference type="ARBA" id="ARBA00048117"/>
    </source>
</evidence>
<organism evidence="9 10">
    <name type="scientific">PS1 clade bacterium</name>
    <dbReference type="NCBI Taxonomy" id="2175152"/>
    <lineage>
        <taxon>Bacteria</taxon>
        <taxon>Pseudomonadati</taxon>
        <taxon>Pseudomonadota</taxon>
        <taxon>Alphaproteobacteria</taxon>
        <taxon>PS1 clade</taxon>
    </lineage>
</organism>
<evidence type="ECO:0000256" key="3">
    <source>
        <dbReference type="ARBA" id="ARBA00022723"/>
    </source>
</evidence>
<evidence type="ECO:0000256" key="1">
    <source>
        <dbReference type="ARBA" id="ARBA00022679"/>
    </source>
</evidence>
<feature type="binding site" evidence="7">
    <location>
        <position position="173"/>
    </location>
    <ligand>
        <name>substrate</name>
    </ligand>
</feature>
<evidence type="ECO:0000313" key="9">
    <source>
        <dbReference type="EMBL" id="RCL72534.1"/>
    </source>
</evidence>
<dbReference type="SUPFAM" id="SSF53067">
    <property type="entry name" value="Actin-like ATPase domain"/>
    <property type="match status" value="2"/>
</dbReference>
<feature type="domain" description="Gcp-like" evidence="8">
    <location>
        <begin position="30"/>
        <end position="320"/>
    </location>
</feature>
<dbReference type="Gene3D" id="3.30.420.40">
    <property type="match status" value="2"/>
</dbReference>
<dbReference type="InterPro" id="IPR017860">
    <property type="entry name" value="Peptidase_M22_CS"/>
</dbReference>
<dbReference type="FunFam" id="3.30.420.40:FF:000012">
    <property type="entry name" value="tRNA N6-adenosine threonylcarbamoyltransferase"/>
    <property type="match status" value="1"/>
</dbReference>
<keyword evidence="2 7" id="KW-0819">tRNA processing</keyword>
<feature type="binding site" evidence="7">
    <location>
        <position position="186"/>
    </location>
    <ligand>
        <name>substrate</name>
    </ligand>
</feature>
<evidence type="ECO:0000256" key="2">
    <source>
        <dbReference type="ARBA" id="ARBA00022694"/>
    </source>
</evidence>
<dbReference type="GO" id="GO:0002949">
    <property type="term" value="P:tRNA threonylcarbamoyladenosine modification"/>
    <property type="evidence" value="ECO:0007669"/>
    <property type="project" value="UniProtKB-UniRule"/>
</dbReference>
<proteinExistence type="inferred from homology"/>
<keyword evidence="1 7" id="KW-0808">Transferase</keyword>
<dbReference type="InterPro" id="IPR043129">
    <property type="entry name" value="ATPase_NBD"/>
</dbReference>
<evidence type="ECO:0000256" key="7">
    <source>
        <dbReference type="HAMAP-Rule" id="MF_01445"/>
    </source>
</evidence>
<comment type="catalytic activity">
    <reaction evidence="6 7">
        <text>L-threonylcarbamoyladenylate + adenosine(37) in tRNA = N(6)-L-threonylcarbamoyladenosine(37) in tRNA + AMP + H(+)</text>
        <dbReference type="Rhea" id="RHEA:37059"/>
        <dbReference type="Rhea" id="RHEA-COMP:10162"/>
        <dbReference type="Rhea" id="RHEA-COMP:10163"/>
        <dbReference type="ChEBI" id="CHEBI:15378"/>
        <dbReference type="ChEBI" id="CHEBI:73682"/>
        <dbReference type="ChEBI" id="CHEBI:74411"/>
        <dbReference type="ChEBI" id="CHEBI:74418"/>
        <dbReference type="ChEBI" id="CHEBI:456215"/>
        <dbReference type="EC" id="2.3.1.234"/>
    </reaction>
</comment>
<dbReference type="InterPro" id="IPR017861">
    <property type="entry name" value="KAE1/TsaD"/>
</dbReference>
<reference evidence="9 10" key="1">
    <citation type="journal article" date="2018" name="Microbiome">
        <title>Fine metagenomic profile of the Mediterranean stratified and mixed water columns revealed by assembly and recruitment.</title>
        <authorList>
            <person name="Haro-Moreno J.M."/>
            <person name="Lopez-Perez M."/>
            <person name="De La Torre J.R."/>
            <person name="Picazo A."/>
            <person name="Camacho A."/>
            <person name="Rodriguez-Valera F."/>
        </authorList>
    </citation>
    <scope>NUCLEOTIDE SEQUENCE [LARGE SCALE GENOMIC DNA]</scope>
    <source>
        <strain evidence="9">MED-G57</strain>
    </source>
</reference>
<evidence type="ECO:0000313" key="10">
    <source>
        <dbReference type="Proteomes" id="UP000253570"/>
    </source>
</evidence>
<protein>
    <recommendedName>
        <fullName evidence="7">tRNA N6-adenosine threonylcarbamoyltransferase</fullName>
        <ecNumber evidence="7">2.3.1.234</ecNumber>
    </recommendedName>
    <alternativeName>
        <fullName evidence="7">N6-L-threonylcarbamoyladenine synthase</fullName>
        <shortName evidence="7">t(6)A synthase</shortName>
    </alternativeName>
    <alternativeName>
        <fullName evidence="7">t(6)A37 threonylcarbamoyladenosine biosynthesis protein TsaD</fullName>
    </alternativeName>
    <alternativeName>
        <fullName evidence="7">tRNA threonylcarbamoyladenosine biosynthesis protein TsaD</fullName>
    </alternativeName>
</protein>
<evidence type="ECO:0000256" key="4">
    <source>
        <dbReference type="ARBA" id="ARBA00023004"/>
    </source>
</evidence>
<dbReference type="AlphaFoldDB" id="A0A368DLM0"/>
<dbReference type="Proteomes" id="UP000253570">
    <property type="component" value="Unassembled WGS sequence"/>
</dbReference>
<comment type="cofactor">
    <cofactor evidence="7">
        <name>Fe(2+)</name>
        <dbReference type="ChEBI" id="CHEBI:29033"/>
    </cofactor>
    <text evidence="7">Binds 1 Fe(2+) ion per subunit.</text>
</comment>
<dbReference type="Pfam" id="PF00814">
    <property type="entry name" value="TsaD"/>
    <property type="match status" value="1"/>
</dbReference>
<dbReference type="GO" id="GO:0005737">
    <property type="term" value="C:cytoplasm"/>
    <property type="evidence" value="ECO:0007669"/>
    <property type="project" value="UniProtKB-SubCell"/>
</dbReference>
<comment type="caution">
    <text evidence="7">Lacks conserved residue(s) required for the propagation of feature annotation.</text>
</comment>
<dbReference type="InterPro" id="IPR022450">
    <property type="entry name" value="TsaD"/>
</dbReference>
<dbReference type="InterPro" id="IPR000905">
    <property type="entry name" value="Gcp-like_dom"/>
</dbReference>
<dbReference type="HAMAP" id="MF_01445">
    <property type="entry name" value="TsaD"/>
    <property type="match status" value="1"/>
</dbReference>
<comment type="function">
    <text evidence="7">Required for the formation of a threonylcarbamoyl group on adenosine at position 37 (t(6)A37) in tRNAs that read codons beginning with adenine. Is involved in the transfer of the threonylcarbamoyl moiety of threonylcarbamoyl-AMP (TC-AMP) to the N6 group of A37, together with TsaE and TsaB. TsaD likely plays a direct catalytic role in this reaction.</text>
</comment>
<comment type="similarity">
    <text evidence="7">Belongs to the KAE1 / TsaD family.</text>
</comment>
<dbReference type="GO" id="GO:0061711">
    <property type="term" value="F:tRNA N(6)-L-threonylcarbamoyladenine synthase activity"/>
    <property type="evidence" value="ECO:0007669"/>
    <property type="project" value="UniProtKB-EC"/>
</dbReference>
<gene>
    <name evidence="7 9" type="primary">tsaD</name>
    <name evidence="9" type="ORF">DBW71_05260</name>
</gene>
<dbReference type="CDD" id="cd24133">
    <property type="entry name" value="ASKHA_NBD_TsaD_bac"/>
    <property type="match status" value="1"/>
</dbReference>
<evidence type="ECO:0000256" key="5">
    <source>
        <dbReference type="ARBA" id="ARBA00023315"/>
    </source>
</evidence>
<keyword evidence="7" id="KW-0963">Cytoplasm</keyword>
<sequence>MKKMIILGIETSCDETSASIVKEGKNGQCEILSNIVHSQISEHTDYGGVVPEIAARSHIQNIDKVVEKSITESGINLKDLDAIAVTSGPGLKGGLIVGVTFAKAMASVLKIPILGINHLEGHALTIRMVKNILFPYLLLLVTGGHTQLLIVKNVDDYERLGTTIDDALGEAYDKVSKSLNHGYPGGPVVERMAQKSNLNNIKFPRPLINSGDLNFSFSGLKTAVRREINKSKPLDNQMAYNICAEFQDSVIDVILSKLSLAIRLFKNKYDIQNPSVVLAGGVAANKKIFSSIKKVSEGEKFNISVAPQHLCTDNAAMIAWSGIERLRKEIKSTPIVIKPRWPLDIQNDVKSEVDIKV</sequence>
<dbReference type="EMBL" id="QOQD01000013">
    <property type="protein sequence ID" value="RCL72534.1"/>
    <property type="molecule type" value="Genomic_DNA"/>
</dbReference>
<feature type="binding site" evidence="7">
    <location>
        <position position="122"/>
    </location>
    <ligand>
        <name>Fe cation</name>
        <dbReference type="ChEBI" id="CHEBI:24875"/>
    </ligand>
</feature>
<feature type="binding site" evidence="7">
    <location>
        <position position="190"/>
    </location>
    <ligand>
        <name>substrate</name>
    </ligand>
</feature>
<keyword evidence="5 7" id="KW-0012">Acyltransferase</keyword>
<comment type="caution">
    <text evidence="9">The sequence shown here is derived from an EMBL/GenBank/DDBJ whole genome shotgun (WGS) entry which is preliminary data.</text>
</comment>
<feature type="binding site" evidence="7">
    <location>
        <position position="313"/>
    </location>
    <ligand>
        <name>Fe cation</name>
        <dbReference type="ChEBI" id="CHEBI:24875"/>
    </ligand>
</feature>
<keyword evidence="4 7" id="KW-0408">Iron</keyword>
<evidence type="ECO:0000259" key="8">
    <source>
        <dbReference type="Pfam" id="PF00814"/>
    </source>
</evidence>
<dbReference type="EC" id="2.3.1.234" evidence="7"/>